<reference evidence="8 9" key="1">
    <citation type="submission" date="2019-09" db="EMBL/GenBank/DDBJ databases">
        <authorList>
            <person name="Ou C."/>
        </authorList>
    </citation>
    <scope>NUCLEOTIDE SEQUENCE [LARGE SCALE GENOMIC DNA]</scope>
    <source>
        <strain evidence="8">S2</strain>
        <tissue evidence="8">Leaf</tissue>
    </source>
</reference>
<accession>A0A5N5GC97</accession>
<evidence type="ECO:0000256" key="4">
    <source>
        <dbReference type="ARBA" id="ARBA00022989"/>
    </source>
</evidence>
<sequence length="319" mass="35599">MYAPPPYYPPPPPYAPPPPAFYAPPPMMAPPRRYSPWLVPLIFIVNLGVFIWTMYENNCPSKMSKDQCMGGHYLDRFSFQPWHDNRMIGPTPETLQRLGGLDTKLVVNGEAWRLFSAMWLHGGLIHLFANMISLDFVGLRLEQDFGFHRFGFVYVLSGLGGSLGSCLSIIKHGKSSKTISVGASGAIFGLLGASLSELITNWTVYDDKCSSIMIIILNAALNLAIGFLLHMDHSAHVGGLVAGFFLGFVFFVKPQFGYVSSKYMPTYHQVKRTARHNFCQYFLGVLGLVACIILYATAFGKLFNIKEIKQHLPDSVNKY</sequence>
<evidence type="ECO:0000259" key="7">
    <source>
        <dbReference type="Pfam" id="PF01694"/>
    </source>
</evidence>
<dbReference type="OrthoDB" id="418595at2759"/>
<keyword evidence="5 6" id="KW-0472">Membrane</keyword>
<feature type="domain" description="Peptidase S54 rhomboid" evidence="7">
    <location>
        <begin position="109"/>
        <end position="251"/>
    </location>
</feature>
<evidence type="ECO:0000313" key="9">
    <source>
        <dbReference type="Proteomes" id="UP000327157"/>
    </source>
</evidence>
<dbReference type="SUPFAM" id="SSF144091">
    <property type="entry name" value="Rhomboid-like"/>
    <property type="match status" value="1"/>
</dbReference>
<dbReference type="EC" id="3.4.21.105" evidence="6"/>
<evidence type="ECO:0000256" key="3">
    <source>
        <dbReference type="ARBA" id="ARBA00022692"/>
    </source>
</evidence>
<feature type="transmembrane region" description="Helical" evidence="6">
    <location>
        <begin position="182"/>
        <end position="205"/>
    </location>
</feature>
<keyword evidence="6" id="KW-0378">Hydrolase</keyword>
<keyword evidence="4 6" id="KW-1133">Transmembrane helix</keyword>
<keyword evidence="6" id="KW-0720">Serine protease</keyword>
<evidence type="ECO:0000313" key="8">
    <source>
        <dbReference type="EMBL" id="KAB2612797.1"/>
    </source>
</evidence>
<dbReference type="AlphaFoldDB" id="A0A5N5GC97"/>
<protein>
    <recommendedName>
        <fullName evidence="6">RHOMBOID-like protein</fullName>
        <ecNumber evidence="6">3.4.21.105</ecNumber>
    </recommendedName>
</protein>
<dbReference type="PANTHER" id="PTHR22936">
    <property type="entry name" value="RHOMBOID-RELATED"/>
    <property type="match status" value="1"/>
</dbReference>
<evidence type="ECO:0000256" key="2">
    <source>
        <dbReference type="ARBA" id="ARBA00009045"/>
    </source>
</evidence>
<dbReference type="Gene3D" id="1.20.1540.10">
    <property type="entry name" value="Rhomboid-like"/>
    <property type="match status" value="1"/>
</dbReference>
<dbReference type="InterPro" id="IPR035952">
    <property type="entry name" value="Rhomboid-like_sf"/>
</dbReference>
<reference evidence="9" key="2">
    <citation type="submission" date="2019-10" db="EMBL/GenBank/DDBJ databases">
        <title>A de novo genome assembly of a pear dwarfing rootstock.</title>
        <authorList>
            <person name="Wang F."/>
            <person name="Wang J."/>
            <person name="Li S."/>
            <person name="Zhang Y."/>
            <person name="Fang M."/>
            <person name="Ma L."/>
            <person name="Zhao Y."/>
            <person name="Jiang S."/>
        </authorList>
    </citation>
    <scope>NUCLEOTIDE SEQUENCE [LARGE SCALE GENOMIC DNA]</scope>
</reference>
<dbReference type="Proteomes" id="UP000327157">
    <property type="component" value="Chromosome 9"/>
</dbReference>
<comment type="caution">
    <text evidence="8">The sequence shown here is derived from an EMBL/GenBank/DDBJ whole genome shotgun (WGS) entry which is preliminary data.</text>
</comment>
<reference evidence="8 9" key="3">
    <citation type="submission" date="2019-11" db="EMBL/GenBank/DDBJ databases">
        <title>A de novo genome assembly of a pear dwarfing rootstock.</title>
        <authorList>
            <person name="Wang F."/>
            <person name="Wang J."/>
            <person name="Li S."/>
            <person name="Zhang Y."/>
            <person name="Fang M."/>
            <person name="Ma L."/>
            <person name="Zhao Y."/>
            <person name="Jiang S."/>
        </authorList>
    </citation>
    <scope>NUCLEOTIDE SEQUENCE [LARGE SCALE GENOMIC DNA]</scope>
    <source>
        <strain evidence="8">S2</strain>
        <tissue evidence="8">Leaf</tissue>
    </source>
</reference>
<dbReference type="GO" id="GO:0016020">
    <property type="term" value="C:membrane"/>
    <property type="evidence" value="ECO:0007669"/>
    <property type="project" value="UniProtKB-SubCell"/>
</dbReference>
<dbReference type="InterPro" id="IPR002610">
    <property type="entry name" value="Peptidase_S54_rhomboid-like"/>
</dbReference>
<dbReference type="Pfam" id="PF01694">
    <property type="entry name" value="Rhomboid"/>
    <property type="match status" value="1"/>
</dbReference>
<proteinExistence type="inferred from homology"/>
<organism evidence="8 9">
    <name type="scientific">Pyrus ussuriensis x Pyrus communis</name>
    <dbReference type="NCBI Taxonomy" id="2448454"/>
    <lineage>
        <taxon>Eukaryota</taxon>
        <taxon>Viridiplantae</taxon>
        <taxon>Streptophyta</taxon>
        <taxon>Embryophyta</taxon>
        <taxon>Tracheophyta</taxon>
        <taxon>Spermatophyta</taxon>
        <taxon>Magnoliopsida</taxon>
        <taxon>eudicotyledons</taxon>
        <taxon>Gunneridae</taxon>
        <taxon>Pentapetalae</taxon>
        <taxon>rosids</taxon>
        <taxon>fabids</taxon>
        <taxon>Rosales</taxon>
        <taxon>Rosaceae</taxon>
        <taxon>Amygdaloideae</taxon>
        <taxon>Maleae</taxon>
        <taxon>Pyrus</taxon>
    </lineage>
</organism>
<keyword evidence="9" id="KW-1185">Reference proteome</keyword>
<comment type="subcellular location">
    <subcellularLocation>
        <location evidence="1 6">Membrane</location>
        <topology evidence="1 6">Multi-pass membrane protein</topology>
    </subcellularLocation>
</comment>
<keyword evidence="3 6" id="KW-0812">Transmembrane</keyword>
<keyword evidence="6 8" id="KW-0645">Protease</keyword>
<dbReference type="InterPro" id="IPR022764">
    <property type="entry name" value="Peptidase_S54_rhomboid_dom"/>
</dbReference>
<feature type="transmembrane region" description="Helical" evidence="6">
    <location>
        <begin position="237"/>
        <end position="256"/>
    </location>
</feature>
<dbReference type="PANTHER" id="PTHR22936:SF107">
    <property type="entry name" value="RHOMBOID-LIKE PROTEIN 1"/>
    <property type="match status" value="1"/>
</dbReference>
<feature type="transmembrane region" description="Helical" evidence="6">
    <location>
        <begin position="152"/>
        <end position="170"/>
    </location>
</feature>
<comment type="catalytic activity">
    <reaction evidence="6">
        <text>Cleaves type-1 transmembrane domains using a catalytic dyad composed of serine and histidine that are contributed by different transmembrane domains.</text>
        <dbReference type="EC" id="3.4.21.105"/>
    </reaction>
</comment>
<dbReference type="EMBL" id="SMOL01000458">
    <property type="protein sequence ID" value="KAB2612797.1"/>
    <property type="molecule type" value="Genomic_DNA"/>
</dbReference>
<feature type="transmembrane region" description="Helical" evidence="6">
    <location>
        <begin position="114"/>
        <end position="132"/>
    </location>
</feature>
<feature type="transmembrane region" description="Helical" evidence="6">
    <location>
        <begin position="281"/>
        <end position="303"/>
    </location>
</feature>
<gene>
    <name evidence="8" type="ORF">D8674_035113</name>
</gene>
<evidence type="ECO:0000256" key="5">
    <source>
        <dbReference type="ARBA" id="ARBA00023136"/>
    </source>
</evidence>
<evidence type="ECO:0000256" key="6">
    <source>
        <dbReference type="RuleBase" id="RU362115"/>
    </source>
</evidence>
<feature type="transmembrane region" description="Helical" evidence="6">
    <location>
        <begin position="34"/>
        <end position="55"/>
    </location>
</feature>
<dbReference type="GO" id="GO:0004252">
    <property type="term" value="F:serine-type endopeptidase activity"/>
    <property type="evidence" value="ECO:0007669"/>
    <property type="project" value="InterPro"/>
</dbReference>
<name>A0A5N5GC97_9ROSA</name>
<evidence type="ECO:0000256" key="1">
    <source>
        <dbReference type="ARBA" id="ARBA00004141"/>
    </source>
</evidence>
<dbReference type="GO" id="GO:0006508">
    <property type="term" value="P:proteolysis"/>
    <property type="evidence" value="ECO:0007669"/>
    <property type="project" value="UniProtKB-KW"/>
</dbReference>
<comment type="function">
    <text evidence="6">Serine protease involved in intramembrane proteolysis.</text>
</comment>
<feature type="transmembrane region" description="Helical" evidence="6">
    <location>
        <begin position="211"/>
        <end position="230"/>
    </location>
</feature>
<comment type="similarity">
    <text evidence="2 6">Belongs to the peptidase S54 family.</text>
</comment>